<accession>A0A3E2BKX5</accession>
<protein>
    <submittedName>
        <fullName evidence="3">Ketoglutarate semialdehyde dehydrogenase</fullName>
    </submittedName>
</protein>
<comment type="caution">
    <text evidence="3">The sequence shown here is derived from an EMBL/GenBank/DDBJ whole genome shotgun (WGS) entry which is preliminary data.</text>
</comment>
<reference evidence="3 4" key="1">
    <citation type="submission" date="2018-08" db="EMBL/GenBank/DDBJ databases">
        <title>Genome analysis of the thermophilic bacterium of the candidate phylum Aminicenantes from deep subsurface aquifer revealed its physiology and ecological role.</title>
        <authorList>
            <person name="Kadnikov V.V."/>
            <person name="Mardanov A.V."/>
            <person name="Beletsky A.V."/>
            <person name="Karnachuk O.V."/>
            <person name="Ravin N.V."/>
        </authorList>
    </citation>
    <scope>NUCLEOTIDE SEQUENCE [LARGE SCALE GENOMIC DNA]</scope>
    <source>
        <strain evidence="3">BY38</strain>
    </source>
</reference>
<organism evidence="3 4">
    <name type="scientific">Candidatus Saccharicenans subterraneus</name>
    <dbReference type="NCBI Taxonomy" id="2508984"/>
    <lineage>
        <taxon>Bacteria</taxon>
        <taxon>Candidatus Aminicenantota</taxon>
        <taxon>Candidatus Aminicenantia</taxon>
        <taxon>Candidatus Aminicenantales</taxon>
        <taxon>Candidatus Saccharicenantaceae</taxon>
        <taxon>Candidatus Saccharicenans</taxon>
    </lineage>
</organism>
<sequence>MNDGSYDGYGAARPILIGGCWQPATASEIFQACNPATGQKLPEIYPVSAWPDLEKALAESRRVCQEVASAPPEKIGRFLNTYADLLEKNQEAITTMAHLETALPLKSRLRSTEFPRMINQLRQAAAAVEERSWCQATIDTKLNIRSKYGPLGGTVVIFSPNNFPLAFNTVAGSDLASAVAAGNPVICKAHPGHPGTTRLMAESMLEALRQAELPASTVQLLYHFSAEDGFRLVSHLAVAAVAFTGSRAAGLRLKEAAEKAGKLFYGELSSVNPVFFLPGILKEKAEAVALELFSSCSLGCGQFCTKPGLIILFNDEAGRRFLWKLQQIFNQPLAGYLLSQAVLENLKKAVEKLKAAGAVLLAGGNQIPNCGFQFQTTLFAISGEQFLKDPGTFQQEAFGTLALAVVAEEVEEMLRIAENLEGNLTASIYSSDSDPQDEEIYRKLEPVLRLKVGRLLNNKMPTGVAVSPAMHHGGPFPATGHPGFTSVGIPAAFLRFAARHCYDNVREERLPEELRAKNPNGWMWRLVDGLWTQSDII</sequence>
<name>A0A3E2BKX5_9BACT</name>
<dbReference type="PANTHER" id="PTHR43353">
    <property type="entry name" value="SUCCINATE-SEMIALDEHYDE DEHYDROGENASE, MITOCHONDRIAL"/>
    <property type="match status" value="1"/>
</dbReference>
<gene>
    <name evidence="3" type="ORF">OP8BY_0421</name>
</gene>
<keyword evidence="1" id="KW-0560">Oxidoreductase</keyword>
<dbReference type="InterPro" id="IPR016161">
    <property type="entry name" value="Ald_DH/histidinol_DH"/>
</dbReference>
<evidence type="ECO:0000259" key="2">
    <source>
        <dbReference type="Pfam" id="PF00171"/>
    </source>
</evidence>
<feature type="domain" description="Aldehyde dehydrogenase" evidence="2">
    <location>
        <begin position="21"/>
        <end position="435"/>
    </location>
</feature>
<dbReference type="GO" id="GO:0016620">
    <property type="term" value="F:oxidoreductase activity, acting on the aldehyde or oxo group of donors, NAD or NADP as acceptor"/>
    <property type="evidence" value="ECO:0007669"/>
    <property type="project" value="InterPro"/>
</dbReference>
<dbReference type="InterPro" id="IPR016163">
    <property type="entry name" value="Ald_DH_C"/>
</dbReference>
<dbReference type="Proteomes" id="UP000257323">
    <property type="component" value="Unassembled WGS sequence"/>
</dbReference>
<dbReference type="Pfam" id="PF00171">
    <property type="entry name" value="Aldedh"/>
    <property type="match status" value="1"/>
</dbReference>
<dbReference type="SUPFAM" id="SSF53720">
    <property type="entry name" value="ALDH-like"/>
    <property type="match status" value="1"/>
</dbReference>
<dbReference type="Gene3D" id="3.40.605.10">
    <property type="entry name" value="Aldehyde Dehydrogenase, Chain A, domain 1"/>
    <property type="match status" value="1"/>
</dbReference>
<dbReference type="AlphaFoldDB" id="A0A3E2BKX5"/>
<dbReference type="InterPro" id="IPR050740">
    <property type="entry name" value="Aldehyde_DH_Superfamily"/>
</dbReference>
<dbReference type="InterPro" id="IPR015590">
    <property type="entry name" value="Aldehyde_DH_dom"/>
</dbReference>
<proteinExistence type="predicted"/>
<dbReference type="Gene3D" id="3.40.309.10">
    <property type="entry name" value="Aldehyde Dehydrogenase, Chain A, domain 2"/>
    <property type="match status" value="1"/>
</dbReference>
<dbReference type="InterPro" id="IPR016162">
    <property type="entry name" value="Ald_DH_N"/>
</dbReference>
<evidence type="ECO:0000256" key="1">
    <source>
        <dbReference type="ARBA" id="ARBA00023002"/>
    </source>
</evidence>
<dbReference type="PANTHER" id="PTHR43353:SF3">
    <property type="entry name" value="ALDEHYDE DEHYDROGENASE-RELATED"/>
    <property type="match status" value="1"/>
</dbReference>
<evidence type="ECO:0000313" key="3">
    <source>
        <dbReference type="EMBL" id="RFT15312.1"/>
    </source>
</evidence>
<dbReference type="EMBL" id="QUAH01000010">
    <property type="protein sequence ID" value="RFT15312.1"/>
    <property type="molecule type" value="Genomic_DNA"/>
</dbReference>
<evidence type="ECO:0000313" key="4">
    <source>
        <dbReference type="Proteomes" id="UP000257323"/>
    </source>
</evidence>